<evidence type="ECO:0000256" key="2">
    <source>
        <dbReference type="ARBA" id="ARBA00004117"/>
    </source>
</evidence>
<dbReference type="GO" id="GO:0071973">
    <property type="term" value="P:bacterial-type flagellum-dependent cell motility"/>
    <property type="evidence" value="ECO:0007669"/>
    <property type="project" value="InterPro"/>
</dbReference>
<dbReference type="Proteomes" id="UP000318017">
    <property type="component" value="Chromosome"/>
</dbReference>
<dbReference type="GO" id="GO:0009428">
    <property type="term" value="C:bacterial-type flagellum basal body, distal rod, P ring"/>
    <property type="evidence" value="ECO:0007669"/>
    <property type="project" value="InterPro"/>
</dbReference>
<evidence type="ECO:0000256" key="1">
    <source>
        <dbReference type="ARBA" id="ARBA00002591"/>
    </source>
</evidence>
<keyword evidence="6" id="KW-0969">Cilium</keyword>
<dbReference type="PROSITE" id="PS51257">
    <property type="entry name" value="PROKAR_LIPOPROTEIN"/>
    <property type="match status" value="1"/>
</dbReference>
<keyword evidence="4" id="KW-0975">Bacterial flagellum</keyword>
<feature type="compositionally biased region" description="Basic and acidic residues" evidence="5">
    <location>
        <begin position="585"/>
        <end position="595"/>
    </location>
</feature>
<dbReference type="GO" id="GO:0030288">
    <property type="term" value="C:outer membrane-bounded periplasmic space"/>
    <property type="evidence" value="ECO:0007669"/>
    <property type="project" value="InterPro"/>
</dbReference>
<dbReference type="EMBL" id="CP036298">
    <property type="protein sequence ID" value="QDV26602.1"/>
    <property type="molecule type" value="Genomic_DNA"/>
</dbReference>
<dbReference type="Pfam" id="PF02119">
    <property type="entry name" value="FlgI"/>
    <property type="match status" value="1"/>
</dbReference>
<dbReference type="KEGG" id="ahel:Q31a_49760"/>
<feature type="region of interest" description="Disordered" evidence="5">
    <location>
        <begin position="581"/>
        <end position="602"/>
    </location>
</feature>
<comment type="subcellular location">
    <subcellularLocation>
        <location evidence="2">Bacterial flagellum basal body</location>
    </subcellularLocation>
</comment>
<dbReference type="PANTHER" id="PTHR30381:SF0">
    <property type="entry name" value="FLAGELLAR P-RING PROTEIN"/>
    <property type="match status" value="1"/>
</dbReference>
<dbReference type="InterPro" id="IPR016024">
    <property type="entry name" value="ARM-type_fold"/>
</dbReference>
<evidence type="ECO:0000313" key="7">
    <source>
        <dbReference type="Proteomes" id="UP000318017"/>
    </source>
</evidence>
<dbReference type="SUPFAM" id="SSF48371">
    <property type="entry name" value="ARM repeat"/>
    <property type="match status" value="1"/>
</dbReference>
<accession>A0A518GDD1</accession>
<dbReference type="InterPro" id="IPR001782">
    <property type="entry name" value="Flag_FlgI"/>
</dbReference>
<dbReference type="InterPro" id="IPR011989">
    <property type="entry name" value="ARM-like"/>
</dbReference>
<evidence type="ECO:0000256" key="3">
    <source>
        <dbReference type="ARBA" id="ARBA00022729"/>
    </source>
</evidence>
<sequence>MLEKQELPHVGQPATCNRRAALRLLLLGLPLSAGCFSPWFAHKEPVSDSQLQRDRIKESLTNATRPHLVREIGFERDLTGAPLQNVGLVTSLLGTGGKVKASAPREKMLDFMRRNDTENPNTLLDDPNTAMVVASVVAPPAARKGEVLDVIVQSSTHAEASSLERGWLLDTPLLEMKRLGGQVRESFKHASASGQIITVAEITGSTEPADQTRGTIIGGARMLKGRELGIGIEPEFADAITMAAILPAIQTRFTIFNGRKQTGIATPTEDSHISLELPKRYELDAYHFINVVLSVGFNESPEERAARIQTLRRQMIEPTTVRQAAWQLEAIGEEAKEILAETVAHPNPEIRFYSAHALAYLDDRRAIAPLSQLCLEQPAFRAMSLTGLTVIDHFDAEEALRQLLHVADAETRYGAVRALRYRDARDPQVTAQAIEQTGQILDIPSEGPPLVAVSLSRVPEIAFFGAPPQLTLPEFEYVNPRMMIRREPTGGFSVNHFEPGKADRSTKVSADLRSLLIGIAEVGGTYGDWVSIIRKCRDSGYMAEPVAMNPIADAGRSYNRVTSATLEPGEKLYDDTFIYTPPSTEEDRQSSKDKTWYNPFSW</sequence>
<dbReference type="AlphaFoldDB" id="A0A518GDD1"/>
<keyword evidence="6" id="KW-0282">Flagellum</keyword>
<dbReference type="PANTHER" id="PTHR30381">
    <property type="entry name" value="FLAGELLAR P-RING PERIPLASMIC PROTEIN FLGI"/>
    <property type="match status" value="1"/>
</dbReference>
<evidence type="ECO:0000313" key="6">
    <source>
        <dbReference type="EMBL" id="QDV26602.1"/>
    </source>
</evidence>
<comment type="function">
    <text evidence="1">Assembles around the rod to form the L-ring and probably protects the motor/basal body from shearing forces during rotation.</text>
</comment>
<name>A0A518GDD1_9BACT</name>
<evidence type="ECO:0000256" key="5">
    <source>
        <dbReference type="SAM" id="MobiDB-lite"/>
    </source>
</evidence>
<dbReference type="GO" id="GO:0005198">
    <property type="term" value="F:structural molecule activity"/>
    <property type="evidence" value="ECO:0007669"/>
    <property type="project" value="InterPro"/>
</dbReference>
<keyword evidence="7" id="KW-1185">Reference proteome</keyword>
<dbReference type="Gene3D" id="1.25.10.10">
    <property type="entry name" value="Leucine-rich Repeat Variant"/>
    <property type="match status" value="1"/>
</dbReference>
<evidence type="ECO:0000256" key="4">
    <source>
        <dbReference type="ARBA" id="ARBA00023143"/>
    </source>
</evidence>
<organism evidence="6 7">
    <name type="scientific">Aureliella helgolandensis</name>
    <dbReference type="NCBI Taxonomy" id="2527968"/>
    <lineage>
        <taxon>Bacteria</taxon>
        <taxon>Pseudomonadati</taxon>
        <taxon>Planctomycetota</taxon>
        <taxon>Planctomycetia</taxon>
        <taxon>Pirellulales</taxon>
        <taxon>Pirellulaceae</taxon>
        <taxon>Aureliella</taxon>
    </lineage>
</organism>
<keyword evidence="3" id="KW-0732">Signal</keyword>
<protein>
    <submittedName>
        <fullName evidence="6">Flagellar basal body P-ring protein</fullName>
    </submittedName>
</protein>
<proteinExistence type="predicted"/>
<dbReference type="RefSeq" id="WP_197355533.1">
    <property type="nucleotide sequence ID" value="NZ_CP036298.1"/>
</dbReference>
<reference evidence="6 7" key="1">
    <citation type="submission" date="2019-02" db="EMBL/GenBank/DDBJ databases">
        <title>Deep-cultivation of Planctomycetes and their phenomic and genomic characterization uncovers novel biology.</title>
        <authorList>
            <person name="Wiegand S."/>
            <person name="Jogler M."/>
            <person name="Boedeker C."/>
            <person name="Pinto D."/>
            <person name="Vollmers J."/>
            <person name="Rivas-Marin E."/>
            <person name="Kohn T."/>
            <person name="Peeters S.H."/>
            <person name="Heuer A."/>
            <person name="Rast P."/>
            <person name="Oberbeckmann S."/>
            <person name="Bunk B."/>
            <person name="Jeske O."/>
            <person name="Meyerdierks A."/>
            <person name="Storesund J.E."/>
            <person name="Kallscheuer N."/>
            <person name="Luecker S."/>
            <person name="Lage O.M."/>
            <person name="Pohl T."/>
            <person name="Merkel B.J."/>
            <person name="Hornburger P."/>
            <person name="Mueller R.-W."/>
            <person name="Bruemmer F."/>
            <person name="Labrenz M."/>
            <person name="Spormann A.M."/>
            <person name="Op den Camp H."/>
            <person name="Overmann J."/>
            <person name="Amann R."/>
            <person name="Jetten M.S.M."/>
            <person name="Mascher T."/>
            <person name="Medema M.H."/>
            <person name="Devos D.P."/>
            <person name="Kaster A.-K."/>
            <person name="Ovreas L."/>
            <person name="Rohde M."/>
            <person name="Galperin M.Y."/>
            <person name="Jogler C."/>
        </authorList>
    </citation>
    <scope>NUCLEOTIDE SEQUENCE [LARGE SCALE GENOMIC DNA]</scope>
    <source>
        <strain evidence="6 7">Q31a</strain>
    </source>
</reference>
<gene>
    <name evidence="6" type="ORF">Q31a_49760</name>
</gene>
<keyword evidence="6" id="KW-0966">Cell projection</keyword>